<name>A0A168E7V6_9HYPO</name>
<comment type="caution">
    <text evidence="2">The sequence shown here is derived from an EMBL/GenBank/DDBJ whole genome shotgun (WGS) entry which is preliminary data.</text>
</comment>
<keyword evidence="3" id="KW-1185">Reference proteome</keyword>
<accession>A0A168E7V6</accession>
<reference evidence="2 3" key="1">
    <citation type="journal article" date="2016" name="Genome Biol. Evol.">
        <title>Divergent and convergent evolution of fungal pathogenicity.</title>
        <authorList>
            <person name="Shang Y."/>
            <person name="Xiao G."/>
            <person name="Zheng P."/>
            <person name="Cen K."/>
            <person name="Zhan S."/>
            <person name="Wang C."/>
        </authorList>
    </citation>
    <scope>NUCLEOTIDE SEQUENCE [LARGE SCALE GENOMIC DNA]</scope>
    <source>
        <strain evidence="2 3">RCEF 2490</strain>
    </source>
</reference>
<dbReference type="EMBL" id="AZGY01000005">
    <property type="protein sequence ID" value="KZZ98514.1"/>
    <property type="molecule type" value="Genomic_DNA"/>
</dbReference>
<dbReference type="Proteomes" id="UP000078544">
    <property type="component" value="Unassembled WGS sequence"/>
</dbReference>
<dbReference type="Gene3D" id="3.40.630.30">
    <property type="match status" value="1"/>
</dbReference>
<keyword evidence="2" id="KW-0808">Transferase</keyword>
<keyword evidence="2" id="KW-0012">Acyltransferase</keyword>
<dbReference type="InterPro" id="IPR016181">
    <property type="entry name" value="Acyl_CoA_acyltransferase"/>
</dbReference>
<protein>
    <submittedName>
        <fullName evidence="2">Acyl-CoA N-acyltransferase</fullName>
    </submittedName>
</protein>
<evidence type="ECO:0000256" key="1">
    <source>
        <dbReference type="SAM" id="MobiDB-lite"/>
    </source>
</evidence>
<dbReference type="STRING" id="1081109.A0A168E7V6"/>
<dbReference type="SUPFAM" id="SSF55729">
    <property type="entry name" value="Acyl-CoA N-acyltransferases (Nat)"/>
    <property type="match status" value="1"/>
</dbReference>
<feature type="region of interest" description="Disordered" evidence="1">
    <location>
        <begin position="120"/>
        <end position="150"/>
    </location>
</feature>
<evidence type="ECO:0000313" key="3">
    <source>
        <dbReference type="Proteomes" id="UP000078544"/>
    </source>
</evidence>
<dbReference type="AlphaFoldDB" id="A0A168E7V6"/>
<proteinExistence type="predicted"/>
<evidence type="ECO:0000313" key="2">
    <source>
        <dbReference type="EMBL" id="KZZ98514.1"/>
    </source>
</evidence>
<feature type="region of interest" description="Disordered" evidence="1">
    <location>
        <begin position="266"/>
        <end position="301"/>
    </location>
</feature>
<sequence>MGTPFISFLEPSKLDGYDKTKPHDQQGSHIPRVFVDVMELREGLWSKEQRQSFENQIDADDARSCHWVVYASVNETVEPEVRDEDGNVMRPRKSCTRNTPAGAIRLVPFPHGPLPKAGGRYDNGQLIDEKDGKPSEASSTGSTASMDRPTTFYDGREPYVKLGRLIVAKEFRGFGLSGLLVHTVLSWLKAKPAFFDPSITELGFEQIGASNETEMAKWGGLICVHAAENAAGSWKKWLFDLDPEMGKWWDNGVPTVALFKRLQLKDDREEEEREKEQGKGKKKEEEEEEKGKGKMKEKVGD</sequence>
<dbReference type="GO" id="GO:0006048">
    <property type="term" value="P:UDP-N-acetylglucosamine biosynthetic process"/>
    <property type="evidence" value="ECO:0007669"/>
    <property type="project" value="UniProtKB-UniPathway"/>
</dbReference>
<gene>
    <name evidence="2" type="ORF">AAL_03032</name>
</gene>
<feature type="compositionally biased region" description="Basic and acidic residues" evidence="1">
    <location>
        <begin position="274"/>
        <end position="301"/>
    </location>
</feature>
<dbReference type="GO" id="GO:0016746">
    <property type="term" value="F:acyltransferase activity"/>
    <property type="evidence" value="ECO:0007669"/>
    <property type="project" value="UniProtKB-KW"/>
</dbReference>
<dbReference type="OrthoDB" id="329272at2759"/>
<dbReference type="UniPathway" id="UPA00113">
    <property type="reaction ID" value="UER00529"/>
</dbReference>
<feature type="compositionally biased region" description="Polar residues" evidence="1">
    <location>
        <begin position="136"/>
        <end position="145"/>
    </location>
</feature>
<organism evidence="2 3">
    <name type="scientific">Moelleriella libera RCEF 2490</name>
    <dbReference type="NCBI Taxonomy" id="1081109"/>
    <lineage>
        <taxon>Eukaryota</taxon>
        <taxon>Fungi</taxon>
        <taxon>Dikarya</taxon>
        <taxon>Ascomycota</taxon>
        <taxon>Pezizomycotina</taxon>
        <taxon>Sordariomycetes</taxon>
        <taxon>Hypocreomycetidae</taxon>
        <taxon>Hypocreales</taxon>
        <taxon>Clavicipitaceae</taxon>
        <taxon>Moelleriella</taxon>
    </lineage>
</organism>